<dbReference type="Proteomes" id="UP000002358">
    <property type="component" value="Chromosome 4"/>
</dbReference>
<reference evidence="2" key="1">
    <citation type="submission" date="2021-01" db="UniProtKB">
        <authorList>
            <consortium name="EnsemblMetazoa"/>
        </authorList>
    </citation>
    <scope>IDENTIFICATION</scope>
</reference>
<feature type="chain" id="PRO_5033596734" evidence="1">
    <location>
        <begin position="21"/>
        <end position="158"/>
    </location>
</feature>
<evidence type="ECO:0000256" key="1">
    <source>
        <dbReference type="SAM" id="SignalP"/>
    </source>
</evidence>
<name>A0A7M7G2K3_NASVI</name>
<keyword evidence="3" id="KW-1185">Reference proteome</keyword>
<dbReference type="EnsemblMetazoa" id="XM_001600303">
    <property type="protein sequence ID" value="XP_001600353"/>
    <property type="gene ID" value="LOC100115180"/>
</dbReference>
<keyword evidence="1" id="KW-0732">Signal</keyword>
<feature type="signal peptide" evidence="1">
    <location>
        <begin position="1"/>
        <end position="20"/>
    </location>
</feature>
<dbReference type="KEGG" id="nvi:100115180"/>
<proteinExistence type="predicted"/>
<dbReference type="EnsemblMetazoa" id="XM_016985308">
    <property type="protein sequence ID" value="XP_016840797"/>
    <property type="gene ID" value="LOC100115180"/>
</dbReference>
<gene>
    <name evidence="2" type="primary">100115180</name>
</gene>
<accession>A0A7M7G2K3</accession>
<evidence type="ECO:0000313" key="3">
    <source>
        <dbReference type="Proteomes" id="UP000002358"/>
    </source>
</evidence>
<protein>
    <submittedName>
        <fullName evidence="2">Uncharacterized protein</fullName>
    </submittedName>
</protein>
<dbReference type="InParanoid" id="A0A7M7G2K3"/>
<sequence length="158" mass="17898">MRRIVTLMIVGIVIVGSCDGANLRRVFRSKRAESDFILRSCTASAQLIRKNRNEGSQLPVENSNLPKLASESFVLDGSKNRNVNFNKRFRLRTRSKGRHLTDKNVTDTPLGTVDVKTIQKETPKLFKKRDPLPELDRHGNARNLDTDAPIILVQPLKH</sequence>
<dbReference type="PROSITE" id="PS51257">
    <property type="entry name" value="PROKAR_LIPOPROTEIN"/>
    <property type="match status" value="1"/>
</dbReference>
<dbReference type="AlphaFoldDB" id="A0A7M7G2K3"/>
<dbReference type="OrthoDB" id="7691162at2759"/>
<evidence type="ECO:0000313" key="2">
    <source>
        <dbReference type="EnsemblMetazoa" id="XP_001600353"/>
    </source>
</evidence>
<dbReference type="OMA" id="FRRMTHM"/>
<organism evidence="2 3">
    <name type="scientific">Nasonia vitripennis</name>
    <name type="common">Parasitic wasp</name>
    <dbReference type="NCBI Taxonomy" id="7425"/>
    <lineage>
        <taxon>Eukaryota</taxon>
        <taxon>Metazoa</taxon>
        <taxon>Ecdysozoa</taxon>
        <taxon>Arthropoda</taxon>
        <taxon>Hexapoda</taxon>
        <taxon>Insecta</taxon>
        <taxon>Pterygota</taxon>
        <taxon>Neoptera</taxon>
        <taxon>Endopterygota</taxon>
        <taxon>Hymenoptera</taxon>
        <taxon>Apocrita</taxon>
        <taxon>Proctotrupomorpha</taxon>
        <taxon>Chalcidoidea</taxon>
        <taxon>Pteromalidae</taxon>
        <taxon>Pteromalinae</taxon>
        <taxon>Nasonia</taxon>
    </lineage>
</organism>